<dbReference type="GO" id="GO:0009116">
    <property type="term" value="P:nucleoside metabolic process"/>
    <property type="evidence" value="ECO:0007669"/>
    <property type="project" value="InterPro"/>
</dbReference>
<dbReference type="SUPFAM" id="SSF53167">
    <property type="entry name" value="Purine and uridine phosphorylases"/>
    <property type="match status" value="1"/>
</dbReference>
<keyword evidence="1" id="KW-0677">Repeat</keyword>
<protein>
    <submittedName>
        <fullName evidence="7">Uncharacterized protein</fullName>
    </submittedName>
</protein>
<dbReference type="InterPro" id="IPR054471">
    <property type="entry name" value="GPIID_WHD"/>
</dbReference>
<dbReference type="Gene3D" id="1.25.40.20">
    <property type="entry name" value="Ankyrin repeat-containing domain"/>
    <property type="match status" value="1"/>
</dbReference>
<feature type="repeat" description="ANK" evidence="2">
    <location>
        <begin position="899"/>
        <end position="931"/>
    </location>
</feature>
<evidence type="ECO:0000313" key="8">
    <source>
        <dbReference type="Proteomes" id="UP000474640"/>
    </source>
</evidence>
<sequence>MDATTKPTTPLELEPQPKPKSHHDYTVGWVCALPKEQTAAFAMLDKQHPDLPIPPTDKNSYILGEIHGHNVVIACLPSGQIGNNPAVAVATRMISTFQSIRFGLMVGIGGGAPSKVRLGDVVVSTPFGRHPGVVQWDFGKMEKGFRRTGALNPPPTLLLTAISKLRTIVEAKGTQIPTYMEELRNNHPRLAPKYAWNGSLKDPYLDETQEATLSAQLWEIILFLISFIFGRSLVAPTNGPKPQSKDRASTCTEPEIKQEEPCIHYGLIASGNQVIKNAKFRDSISGSLGGNVLCFEMEAAGLMADFPCIVIRGICDYADTKKAKDWQEYAAAMAAAYAKELLSYVQSVEVQREKPARDIMDQVLDYTTAIKSRLDRDEDLKVLAWLTKVDYGPRQSDIFQNRQPNTGIWFLNSPEYQSWLSSQEKQILFCPGIPGAGKTFITSIVVNHLTNWFSDDETIGTAYIYCNFKEALEQNFDHLLSSLVKQLTQTRHSLPEVVRKLYKQHLDKKTRPLNVEIVKALHSVAATYSRVFIIIDALDECREDDDCRTNFISELLKLHDRINGVNLFITSRPIPEIEREFLGNPTKSIRAHDGDVRKYLIEKVSRSKNTKVKECEELVVNGILEAVDGMFLLAELYFESVRTKTSKKKIRIVLDTFGKQSGFSTDAYKRAYEGAMERIKSHNKDSEELAKQVLMWVVYATGPLTVSELQCALAVEIGTHAFDEENIPDINRMISVCAGLVIMEENSKIMRLVHYTAQEYFEDHPQALSPNCHNDILEVCATYLSYDIFETGPCESVLFFAKLKSNALYEYASHDWVHHAYKSSVRATPLVMGLLQNQKKLETCNQIHTLNDDRWTKYRGYDEDQVMTGLCFAACFGLEGPVAAFLSAGAGTETWEYRSGATPLSGAVISGHETVVKLLLENGANIEAKGHLDETPLHLAVRYKHEAILGLLINSGADIKARDCLHRTPLVLAVIHGNKSMASLLIENGANIEAEAYDEHTPLVYAAMRGRVEIAELLIHRGANIGAKDVLGHGLLSVAAIRGHAAVVKLLLNCGADIEANNRGATPLSMAIIGSKLVVVNLLLEKGANIEVRGTWGMTPLSRAVGEGQLDIVKLLLMRGANIEARDDQGRTPLLSAVLNTTFRPESRDFLMIELLLGQGANPEVEDYECNTPRSVALEHKLEKIVELLDIVSTAIRELRLGSASDSSFRIEWPSVPGPDELGTVVMS</sequence>
<feature type="region of interest" description="Disordered" evidence="3">
    <location>
        <begin position="1"/>
        <end position="22"/>
    </location>
</feature>
<evidence type="ECO:0000259" key="4">
    <source>
        <dbReference type="Pfam" id="PF01048"/>
    </source>
</evidence>
<evidence type="ECO:0000256" key="2">
    <source>
        <dbReference type="PROSITE-ProRule" id="PRU00023"/>
    </source>
</evidence>
<feature type="repeat" description="ANK" evidence="2">
    <location>
        <begin position="965"/>
        <end position="997"/>
    </location>
</feature>
<dbReference type="GO" id="GO:0003824">
    <property type="term" value="F:catalytic activity"/>
    <property type="evidence" value="ECO:0007669"/>
    <property type="project" value="InterPro"/>
</dbReference>
<dbReference type="OrthoDB" id="71307at2759"/>
<evidence type="ECO:0000259" key="6">
    <source>
        <dbReference type="Pfam" id="PF24883"/>
    </source>
</evidence>
<gene>
    <name evidence="7" type="ORF">TWF970_001952</name>
</gene>
<feature type="repeat" description="ANK" evidence="2">
    <location>
        <begin position="1031"/>
        <end position="1063"/>
    </location>
</feature>
<dbReference type="InterPro" id="IPR000845">
    <property type="entry name" value="Nucleoside_phosphorylase_d"/>
</dbReference>
<evidence type="ECO:0000256" key="3">
    <source>
        <dbReference type="SAM" id="MobiDB-lite"/>
    </source>
</evidence>
<dbReference type="Pfam" id="PF12796">
    <property type="entry name" value="Ank_2"/>
    <property type="match status" value="2"/>
</dbReference>
<feature type="repeat" description="ANK" evidence="2">
    <location>
        <begin position="932"/>
        <end position="964"/>
    </location>
</feature>
<proteinExistence type="predicted"/>
<dbReference type="Pfam" id="PF22939">
    <property type="entry name" value="WHD_GPIID"/>
    <property type="match status" value="1"/>
</dbReference>
<dbReference type="PANTHER" id="PTHR46082:SF11">
    <property type="entry name" value="AAA+ ATPASE DOMAIN-CONTAINING PROTEIN-RELATED"/>
    <property type="match status" value="1"/>
</dbReference>
<dbReference type="InterPro" id="IPR002110">
    <property type="entry name" value="Ankyrin_rpt"/>
</dbReference>
<feature type="domain" description="GPI inositol-deacylase winged helix" evidence="5">
    <location>
        <begin position="686"/>
        <end position="762"/>
    </location>
</feature>
<feature type="repeat" description="ANK" evidence="2">
    <location>
        <begin position="1063"/>
        <end position="1095"/>
    </location>
</feature>
<feature type="repeat" description="ANK" evidence="2">
    <location>
        <begin position="1129"/>
        <end position="1168"/>
    </location>
</feature>
<name>A0A7C8VDA8_ORBOL</name>
<dbReference type="Pfam" id="PF01048">
    <property type="entry name" value="PNP_UDP_1"/>
    <property type="match status" value="1"/>
</dbReference>
<accession>A0A7C8VDA8</accession>
<evidence type="ECO:0000259" key="5">
    <source>
        <dbReference type="Pfam" id="PF22939"/>
    </source>
</evidence>
<organism evidence="7 8">
    <name type="scientific">Orbilia oligospora</name>
    <name type="common">Nematode-trapping fungus</name>
    <name type="synonym">Arthrobotrys oligospora</name>
    <dbReference type="NCBI Taxonomy" id="2813651"/>
    <lineage>
        <taxon>Eukaryota</taxon>
        <taxon>Fungi</taxon>
        <taxon>Dikarya</taxon>
        <taxon>Ascomycota</taxon>
        <taxon>Pezizomycotina</taxon>
        <taxon>Orbiliomycetes</taxon>
        <taxon>Orbiliales</taxon>
        <taxon>Orbiliaceae</taxon>
        <taxon>Orbilia</taxon>
    </lineage>
</organism>
<feature type="domain" description="Nucleoside phosphorylase" evidence="4">
    <location>
        <begin position="28"/>
        <end position="163"/>
    </location>
</feature>
<dbReference type="PROSITE" id="PS50297">
    <property type="entry name" value="ANK_REP_REGION"/>
    <property type="match status" value="7"/>
</dbReference>
<keyword evidence="2" id="KW-0040">ANK repeat</keyword>
<dbReference type="EMBL" id="JAABOJ010000014">
    <property type="protein sequence ID" value="KAF3282004.1"/>
    <property type="molecule type" value="Genomic_DNA"/>
</dbReference>
<comment type="caution">
    <text evidence="7">The sequence shown here is derived from an EMBL/GenBank/DDBJ whole genome shotgun (WGS) entry which is preliminary data.</text>
</comment>
<dbReference type="InterPro" id="IPR053137">
    <property type="entry name" value="NLR-like"/>
</dbReference>
<dbReference type="InterPro" id="IPR035994">
    <property type="entry name" value="Nucleoside_phosphorylase_sf"/>
</dbReference>
<dbReference type="SUPFAM" id="SSF48403">
    <property type="entry name" value="Ankyrin repeat"/>
    <property type="match status" value="1"/>
</dbReference>
<dbReference type="InterPro" id="IPR036770">
    <property type="entry name" value="Ankyrin_rpt-contain_sf"/>
</dbReference>
<dbReference type="PANTHER" id="PTHR46082">
    <property type="entry name" value="ATP/GTP-BINDING PROTEIN-RELATED"/>
    <property type="match status" value="1"/>
</dbReference>
<dbReference type="Pfam" id="PF24883">
    <property type="entry name" value="NPHP3_N"/>
    <property type="match status" value="1"/>
</dbReference>
<feature type="repeat" description="ANK" evidence="2">
    <location>
        <begin position="998"/>
        <end position="1030"/>
    </location>
</feature>
<dbReference type="AlphaFoldDB" id="A0A7C8VDA8"/>
<feature type="repeat" description="ANK" evidence="2">
    <location>
        <begin position="1096"/>
        <end position="1128"/>
    </location>
</feature>
<dbReference type="SMART" id="SM00248">
    <property type="entry name" value="ANK"/>
    <property type="match status" value="8"/>
</dbReference>
<dbReference type="InterPro" id="IPR056884">
    <property type="entry name" value="NPHP3-like_N"/>
</dbReference>
<dbReference type="Gene3D" id="3.40.50.300">
    <property type="entry name" value="P-loop containing nucleotide triphosphate hydrolases"/>
    <property type="match status" value="1"/>
</dbReference>
<dbReference type="SUPFAM" id="SSF52540">
    <property type="entry name" value="P-loop containing nucleoside triphosphate hydrolases"/>
    <property type="match status" value="1"/>
</dbReference>
<evidence type="ECO:0000313" key="7">
    <source>
        <dbReference type="EMBL" id="KAF3282004.1"/>
    </source>
</evidence>
<dbReference type="PROSITE" id="PS50088">
    <property type="entry name" value="ANK_REPEAT"/>
    <property type="match status" value="8"/>
</dbReference>
<dbReference type="Gene3D" id="3.40.50.1580">
    <property type="entry name" value="Nucleoside phosphorylase domain"/>
    <property type="match status" value="1"/>
</dbReference>
<dbReference type="InterPro" id="IPR027417">
    <property type="entry name" value="P-loop_NTPase"/>
</dbReference>
<reference evidence="7 8" key="1">
    <citation type="submission" date="2020-01" db="EMBL/GenBank/DDBJ databases">
        <authorList>
            <person name="Palmer J.M."/>
        </authorList>
    </citation>
    <scope>NUCLEOTIDE SEQUENCE [LARGE SCALE GENOMIC DNA]</scope>
    <source>
        <strain evidence="7 8">TWF970</strain>
    </source>
</reference>
<dbReference type="Proteomes" id="UP000474640">
    <property type="component" value="Unassembled WGS sequence"/>
</dbReference>
<feature type="domain" description="Nephrocystin 3-like N-terminal" evidence="6">
    <location>
        <begin position="405"/>
        <end position="572"/>
    </location>
</feature>
<feature type="compositionally biased region" description="Low complexity" evidence="3">
    <location>
        <begin position="1"/>
        <end position="14"/>
    </location>
</feature>
<evidence type="ECO:0000256" key="1">
    <source>
        <dbReference type="ARBA" id="ARBA00022737"/>
    </source>
</evidence>
<dbReference type="Pfam" id="PF00023">
    <property type="entry name" value="Ank"/>
    <property type="match status" value="2"/>
</dbReference>